<evidence type="ECO:0000313" key="2">
    <source>
        <dbReference type="EMBL" id="SCX46474.1"/>
    </source>
</evidence>
<dbReference type="AlphaFoldDB" id="A0A1G4XZ06"/>
<comment type="caution">
    <text evidence="2">The sequence shown here is derived from an EMBL/GenBank/DDBJ whole genome shotgun (WGS) entry which is preliminary data.</text>
</comment>
<organism evidence="2 3">
    <name type="scientific">Kosakonia sacchari</name>
    <dbReference type="NCBI Taxonomy" id="1158459"/>
    <lineage>
        <taxon>Bacteria</taxon>
        <taxon>Pseudomonadati</taxon>
        <taxon>Pseudomonadota</taxon>
        <taxon>Gammaproteobacteria</taxon>
        <taxon>Enterobacterales</taxon>
        <taxon>Enterobacteriaceae</taxon>
        <taxon>Kosakonia</taxon>
    </lineage>
</organism>
<dbReference type="EMBL" id="FMUI01000004">
    <property type="protein sequence ID" value="SCX46474.1"/>
    <property type="molecule type" value="Genomic_DNA"/>
</dbReference>
<dbReference type="Proteomes" id="UP000183569">
    <property type="component" value="Unassembled WGS sequence"/>
</dbReference>
<accession>A0A1G4XZ06</accession>
<dbReference type="RefSeq" id="WP_017457460.1">
    <property type="nucleotide sequence ID" value="NZ_FMUI01000004.1"/>
</dbReference>
<protein>
    <submittedName>
        <fullName evidence="2">Uncharacterized protein</fullName>
    </submittedName>
</protein>
<evidence type="ECO:0000256" key="1">
    <source>
        <dbReference type="SAM" id="MobiDB-lite"/>
    </source>
</evidence>
<name>A0A1G4XZ06_9ENTR</name>
<dbReference type="GeneID" id="23844785"/>
<sequence length="109" mass="11727">MPDKAKSNLPQMTAQEGEWLSGSQNAGGGGGGSYLDGFKDGLAVGVQSGFNEAVNQFNDILPQLIQQELMKLPQLKSALSDGLRHGSPNCGRALVNIYRYEKSNYPKLN</sequence>
<feature type="region of interest" description="Disordered" evidence="1">
    <location>
        <begin position="1"/>
        <end position="26"/>
    </location>
</feature>
<reference evidence="2 3" key="1">
    <citation type="submission" date="2016-10" db="EMBL/GenBank/DDBJ databases">
        <authorList>
            <person name="Varghese N."/>
            <person name="Submissions S."/>
        </authorList>
    </citation>
    <scope>NUCLEOTIDE SEQUENCE [LARGE SCALE GENOMIC DNA]</scope>
    <source>
        <strain evidence="2 3">CGMCC 1.12102</strain>
    </source>
</reference>
<evidence type="ECO:0000313" key="3">
    <source>
        <dbReference type="Proteomes" id="UP000183569"/>
    </source>
</evidence>
<proteinExistence type="predicted"/>
<gene>
    <name evidence="2" type="ORF">SAMN02927897_01636</name>
</gene>